<dbReference type="AlphaFoldDB" id="A0A8S9FZX6"/>
<gene>
    <name evidence="2" type="ORF">F2Q68_00019951</name>
</gene>
<sequence>MKNFEKDKKLCLETTQISSGSKYDGHLFKWVEDGTHEEVNELKLEGTFLINDLKLQIENLKEEIQGCKNEMKNFKRKTICAFWWLVCCGHCCLL</sequence>
<accession>A0A8S9FZX6</accession>
<evidence type="ECO:0000256" key="1">
    <source>
        <dbReference type="SAM" id="Coils"/>
    </source>
</evidence>
<organism evidence="2 3">
    <name type="scientific">Brassica cretica</name>
    <name type="common">Mustard</name>
    <dbReference type="NCBI Taxonomy" id="69181"/>
    <lineage>
        <taxon>Eukaryota</taxon>
        <taxon>Viridiplantae</taxon>
        <taxon>Streptophyta</taxon>
        <taxon>Embryophyta</taxon>
        <taxon>Tracheophyta</taxon>
        <taxon>Spermatophyta</taxon>
        <taxon>Magnoliopsida</taxon>
        <taxon>eudicotyledons</taxon>
        <taxon>Gunneridae</taxon>
        <taxon>Pentapetalae</taxon>
        <taxon>rosids</taxon>
        <taxon>malvids</taxon>
        <taxon>Brassicales</taxon>
        <taxon>Brassicaceae</taxon>
        <taxon>Brassiceae</taxon>
        <taxon>Brassica</taxon>
    </lineage>
</organism>
<dbReference type="EMBL" id="QGKW02002228">
    <property type="protein sequence ID" value="KAF2536372.1"/>
    <property type="molecule type" value="Genomic_DNA"/>
</dbReference>
<evidence type="ECO:0000313" key="2">
    <source>
        <dbReference type="EMBL" id="KAF2536372.1"/>
    </source>
</evidence>
<protein>
    <submittedName>
        <fullName evidence="2">Uncharacterized protein</fullName>
    </submittedName>
</protein>
<feature type="coiled-coil region" evidence="1">
    <location>
        <begin position="50"/>
        <end position="77"/>
    </location>
</feature>
<evidence type="ECO:0000313" key="3">
    <source>
        <dbReference type="Proteomes" id="UP000712281"/>
    </source>
</evidence>
<name>A0A8S9FZX6_BRACR</name>
<keyword evidence="1" id="KW-0175">Coiled coil</keyword>
<dbReference type="Proteomes" id="UP000712281">
    <property type="component" value="Unassembled WGS sequence"/>
</dbReference>
<reference evidence="2" key="1">
    <citation type="submission" date="2019-12" db="EMBL/GenBank/DDBJ databases">
        <title>Genome sequencing and annotation of Brassica cretica.</title>
        <authorList>
            <person name="Studholme D.J."/>
            <person name="Sarris P.F."/>
        </authorList>
    </citation>
    <scope>NUCLEOTIDE SEQUENCE</scope>
    <source>
        <strain evidence="2">PFS-001/15</strain>
        <tissue evidence="2">Leaf</tissue>
    </source>
</reference>
<proteinExistence type="predicted"/>
<comment type="caution">
    <text evidence="2">The sequence shown here is derived from an EMBL/GenBank/DDBJ whole genome shotgun (WGS) entry which is preliminary data.</text>
</comment>